<dbReference type="InterPro" id="IPR033132">
    <property type="entry name" value="GH_1_N_CS"/>
</dbReference>
<evidence type="ECO:0000256" key="2">
    <source>
        <dbReference type="ARBA" id="ARBA00022801"/>
    </source>
</evidence>
<reference evidence="7" key="2">
    <citation type="submission" date="2021-04" db="EMBL/GenBank/DDBJ databases">
        <authorList>
            <person name="Gilroy R."/>
        </authorList>
    </citation>
    <scope>NUCLEOTIDE SEQUENCE</scope>
    <source>
        <strain evidence="7">ChiBcec16-3735</strain>
    </source>
</reference>
<evidence type="ECO:0000313" key="8">
    <source>
        <dbReference type="Proteomes" id="UP000824065"/>
    </source>
</evidence>
<evidence type="ECO:0000256" key="5">
    <source>
        <dbReference type="RuleBase" id="RU003690"/>
    </source>
</evidence>
<comment type="similarity">
    <text evidence="1 5">Belongs to the glycosyl hydrolase 1 family.</text>
</comment>
<dbReference type="EC" id="3.2.1.86" evidence="7"/>
<protein>
    <submittedName>
        <fullName evidence="7">6-phospho-beta-glucosidase</fullName>
        <ecNumber evidence="7">3.2.1.86</ecNumber>
    </submittedName>
</protein>
<dbReference type="InterPro" id="IPR017853">
    <property type="entry name" value="GH"/>
</dbReference>
<dbReference type="AlphaFoldDB" id="A0A9D2FHD5"/>
<feature type="active site" description="Nucleophile" evidence="4">
    <location>
        <position position="373"/>
    </location>
</feature>
<reference evidence="7" key="1">
    <citation type="journal article" date="2021" name="PeerJ">
        <title>Extensive microbial diversity within the chicken gut microbiome revealed by metagenomics and culture.</title>
        <authorList>
            <person name="Gilroy R."/>
            <person name="Ravi A."/>
            <person name="Getino M."/>
            <person name="Pursley I."/>
            <person name="Horton D.L."/>
            <person name="Alikhan N.F."/>
            <person name="Baker D."/>
            <person name="Gharbi K."/>
            <person name="Hall N."/>
            <person name="Watson M."/>
            <person name="Adriaenssens E.M."/>
            <person name="Foster-Nyarko E."/>
            <person name="Jarju S."/>
            <person name="Secka A."/>
            <person name="Antonio M."/>
            <person name="Oren A."/>
            <person name="Chaudhuri R.R."/>
            <person name="La Ragione R."/>
            <person name="Hildebrand F."/>
            <person name="Pallen M.J."/>
        </authorList>
    </citation>
    <scope>NUCLEOTIDE SEQUENCE</scope>
    <source>
        <strain evidence="7">ChiBcec16-3735</strain>
    </source>
</reference>
<dbReference type="PROSITE" id="PS00572">
    <property type="entry name" value="GLYCOSYL_HYDROL_F1_1"/>
    <property type="match status" value="1"/>
</dbReference>
<dbReference type="Pfam" id="PF00232">
    <property type="entry name" value="Glyco_hydro_1"/>
    <property type="match status" value="1"/>
</dbReference>
<keyword evidence="3 6" id="KW-0326">Glycosidase</keyword>
<dbReference type="PROSITE" id="PS00653">
    <property type="entry name" value="GLYCOSYL_HYDROL_F1_2"/>
    <property type="match status" value="1"/>
</dbReference>
<evidence type="ECO:0000256" key="4">
    <source>
        <dbReference type="PROSITE-ProRule" id="PRU10055"/>
    </source>
</evidence>
<dbReference type="InterPro" id="IPR001360">
    <property type="entry name" value="Glyco_hydro_1"/>
</dbReference>
<evidence type="ECO:0000256" key="6">
    <source>
        <dbReference type="RuleBase" id="RU004468"/>
    </source>
</evidence>
<gene>
    <name evidence="7" type="ORF">H9725_08660</name>
</gene>
<dbReference type="FunFam" id="3.20.20.80:FF:000004">
    <property type="entry name" value="Beta-glucosidase 6-phospho-beta-glucosidase"/>
    <property type="match status" value="1"/>
</dbReference>
<organism evidence="7 8">
    <name type="scientific">Candidatus Faecalibacterium gallistercoris</name>
    <dbReference type="NCBI Taxonomy" id="2838579"/>
    <lineage>
        <taxon>Bacteria</taxon>
        <taxon>Bacillati</taxon>
        <taxon>Bacillota</taxon>
        <taxon>Clostridia</taxon>
        <taxon>Eubacteriales</taxon>
        <taxon>Oscillospiraceae</taxon>
        <taxon>Faecalibacterium</taxon>
    </lineage>
</organism>
<dbReference type="GO" id="GO:0008706">
    <property type="term" value="F:6-phospho-beta-glucosidase activity"/>
    <property type="evidence" value="ECO:0007669"/>
    <property type="project" value="UniProtKB-EC"/>
</dbReference>
<dbReference type="NCBIfam" id="NF007158">
    <property type="entry name" value="PRK09593.1"/>
    <property type="match status" value="1"/>
</dbReference>
<evidence type="ECO:0000256" key="3">
    <source>
        <dbReference type="ARBA" id="ARBA00023295"/>
    </source>
</evidence>
<evidence type="ECO:0000313" key="7">
    <source>
        <dbReference type="EMBL" id="HIZ58626.1"/>
    </source>
</evidence>
<proteinExistence type="inferred from homology"/>
<dbReference type="PANTHER" id="PTHR10353">
    <property type="entry name" value="GLYCOSYL HYDROLASE"/>
    <property type="match status" value="1"/>
</dbReference>
<dbReference type="GO" id="GO:0016052">
    <property type="term" value="P:carbohydrate catabolic process"/>
    <property type="evidence" value="ECO:0007669"/>
    <property type="project" value="TreeGrafter"/>
</dbReference>
<dbReference type="SUPFAM" id="SSF51445">
    <property type="entry name" value="(Trans)glycosidases"/>
    <property type="match status" value="1"/>
</dbReference>
<dbReference type="GO" id="GO:0005829">
    <property type="term" value="C:cytosol"/>
    <property type="evidence" value="ECO:0007669"/>
    <property type="project" value="TreeGrafter"/>
</dbReference>
<dbReference type="PANTHER" id="PTHR10353:SF122">
    <property type="entry name" value="6-PHOSPHO-BETA-GLUCOSIDASE ASCB-RELATED"/>
    <property type="match status" value="1"/>
</dbReference>
<name>A0A9D2FHD5_9FIRM</name>
<dbReference type="EMBL" id="DXBJ01000065">
    <property type="protein sequence ID" value="HIZ58626.1"/>
    <property type="molecule type" value="Genomic_DNA"/>
</dbReference>
<keyword evidence="2 6" id="KW-0378">Hydrolase</keyword>
<dbReference type="PRINTS" id="PR00131">
    <property type="entry name" value="GLHYDRLASE1"/>
</dbReference>
<dbReference type="NCBIfam" id="NF007154">
    <property type="entry name" value="PRK09589.1"/>
    <property type="match status" value="1"/>
</dbReference>
<comment type="caution">
    <text evidence="7">The sequence shown here is derived from an EMBL/GenBank/DDBJ whole genome shotgun (WGS) entry which is preliminary data.</text>
</comment>
<sequence>MRRRTADMDKNFLWGGATAANQCEGAYNAGGKGLSVADVEMGGAKGKPREIHDCVHPGCYYPSHEAIDFYHHYKEDIRLFAEMGFKCYRMSIAWTRIFPNGDDPEPNEAGLQFYDDVFDELHKYGIEPVVTLHHYEMPLHLVQQYGAWRSRKLVDLAVRYAKVVFERYKHKVKYWITFNEINAIVISPRPWHQAGIIYREDENPGDVKLQAAHHQLLASALTVQAGHAINPDFKIGCMLIYHLSYPKTCRPEDQVVNREKMLPQFYFGDVQVRGYYSNTCKRYQEMTGGHFTMEPGDEEILRKGTVDFISFSYYFSSVASIEPMTELVGNVAKGGRNPYLDITEWGWQIDPVGLRTTLNQLYDRYQKPLFIVENGMGARDTVEPDGSIHDPYRIEYLRRHITALKQAVEVDHVDLMGYCPWGCIDLVSAGTGEMEKRYGFIYVDKNNRGEGTLARSRKDSFFWYKKVIALNGEDLSG</sequence>
<accession>A0A9D2FHD5</accession>
<dbReference type="Proteomes" id="UP000824065">
    <property type="component" value="Unassembled WGS sequence"/>
</dbReference>
<dbReference type="InterPro" id="IPR018120">
    <property type="entry name" value="Glyco_hydro_1_AS"/>
</dbReference>
<evidence type="ECO:0000256" key="1">
    <source>
        <dbReference type="ARBA" id="ARBA00010838"/>
    </source>
</evidence>
<dbReference type="Gene3D" id="3.20.20.80">
    <property type="entry name" value="Glycosidases"/>
    <property type="match status" value="1"/>
</dbReference>